<accession>A0ABP2JCM2</accession>
<dbReference type="EMBL" id="AEDY01000026">
    <property type="protein sequence ID" value="EFO54846.1"/>
    <property type="molecule type" value="Genomic_DNA"/>
</dbReference>
<name>A0ABP2JCM2_9STRE</name>
<gene>
    <name evidence="1" type="ORF">SIN_0478</name>
</gene>
<sequence>MLAPAQNLEDIYEEITRDKGSSGLRFIETYKLVDDIFPV</sequence>
<protein>
    <submittedName>
        <fullName evidence="1">Uncharacterized protein</fullName>
    </submittedName>
</protein>
<comment type="caution">
    <text evidence="1">The sequence shown here is derived from an EMBL/GenBank/DDBJ whole genome shotgun (WGS) entry which is preliminary data.</text>
</comment>
<organism evidence="1">
    <name type="scientific">Streptococcus infantis SK1302</name>
    <dbReference type="NCBI Taxonomy" id="871237"/>
    <lineage>
        <taxon>Bacteria</taxon>
        <taxon>Bacillati</taxon>
        <taxon>Bacillota</taxon>
        <taxon>Bacilli</taxon>
        <taxon>Lactobacillales</taxon>
        <taxon>Streptococcaceae</taxon>
        <taxon>Streptococcus</taxon>
    </lineage>
</organism>
<reference evidence="1" key="1">
    <citation type="submission" date="2010-09" db="EMBL/GenBank/DDBJ databases">
        <authorList>
            <person name="Daugherty S.C."/>
            <person name="Kilian M."/>
            <person name="Tettelin H."/>
        </authorList>
    </citation>
    <scope>NUCLEOTIDE SEQUENCE [LARGE SCALE GENOMIC DNA]</scope>
    <source>
        <strain evidence="1">SK1302</strain>
    </source>
</reference>
<evidence type="ECO:0000313" key="1">
    <source>
        <dbReference type="EMBL" id="EFO54846.1"/>
    </source>
</evidence>
<proteinExistence type="predicted"/>